<dbReference type="EMBL" id="BSTI01000002">
    <property type="protein sequence ID" value="GLY64553.1"/>
    <property type="molecule type" value="Genomic_DNA"/>
</dbReference>
<keyword evidence="3" id="KW-1185">Reference proteome</keyword>
<dbReference type="AlphaFoldDB" id="A0A9W6VB47"/>
<protein>
    <submittedName>
        <fullName evidence="2">Alpha/beta hydrolase</fullName>
    </submittedName>
</protein>
<dbReference type="Proteomes" id="UP001165136">
    <property type="component" value="Unassembled WGS sequence"/>
</dbReference>
<dbReference type="Gene3D" id="3.40.50.1820">
    <property type="entry name" value="alpha/beta hydrolase"/>
    <property type="match status" value="1"/>
</dbReference>
<gene>
    <name evidence="2" type="ORF">Atai01_11720</name>
</gene>
<evidence type="ECO:0000259" key="1">
    <source>
        <dbReference type="Pfam" id="PF12697"/>
    </source>
</evidence>
<sequence length="289" mass="31024">MIHIKTDIETGSVTSEDGTTIGFRRLGHGPGVVIVHGAMESSTSHLDLACALADTFTVYLPDRRGRGSSGPFGANYGAQREVEDIAALLAKTGARQVFGVSSGALITLRSALTLPTIERAAIFEPPLIVNGSITTDFLSRYDREIAEGRTAAALITGMKGAQLGPRFLNAVPRPLLALMTNALMSSQDKKSDRDTVTMRQLAPTLHYDFHLVREMAESVSGFRDLESDVLLLGGSKSPAYLKTALDALQRTLPRAKRVEFPGLDHSATGNTAERGKPETVAQALRDFFA</sequence>
<proteinExistence type="predicted"/>
<comment type="caution">
    <text evidence="2">The sequence shown here is derived from an EMBL/GenBank/DDBJ whole genome shotgun (WGS) entry which is preliminary data.</text>
</comment>
<dbReference type="PANTHER" id="PTHR43194:SF2">
    <property type="entry name" value="PEROXISOMAL MEMBRANE PROTEIN LPX1"/>
    <property type="match status" value="1"/>
</dbReference>
<dbReference type="GO" id="GO:0016787">
    <property type="term" value="F:hydrolase activity"/>
    <property type="evidence" value="ECO:0007669"/>
    <property type="project" value="UniProtKB-KW"/>
</dbReference>
<name>A0A9W6VB47_9PSEU</name>
<dbReference type="InterPro" id="IPR000073">
    <property type="entry name" value="AB_hydrolase_1"/>
</dbReference>
<evidence type="ECO:0000313" key="2">
    <source>
        <dbReference type="EMBL" id="GLY64553.1"/>
    </source>
</evidence>
<dbReference type="RefSeq" id="WP_285486111.1">
    <property type="nucleotide sequence ID" value="NZ_BSTI01000002.1"/>
</dbReference>
<dbReference type="SUPFAM" id="SSF53474">
    <property type="entry name" value="alpha/beta-Hydrolases"/>
    <property type="match status" value="1"/>
</dbReference>
<dbReference type="Pfam" id="PF12697">
    <property type="entry name" value="Abhydrolase_6"/>
    <property type="match status" value="1"/>
</dbReference>
<dbReference type="InterPro" id="IPR029058">
    <property type="entry name" value="AB_hydrolase_fold"/>
</dbReference>
<dbReference type="PANTHER" id="PTHR43194">
    <property type="entry name" value="HYDROLASE ALPHA/BETA FOLD FAMILY"/>
    <property type="match status" value="1"/>
</dbReference>
<keyword evidence="2" id="KW-0378">Hydrolase</keyword>
<evidence type="ECO:0000313" key="3">
    <source>
        <dbReference type="Proteomes" id="UP001165136"/>
    </source>
</evidence>
<reference evidence="2" key="1">
    <citation type="submission" date="2023-03" db="EMBL/GenBank/DDBJ databases">
        <title>Amycolatopsis taiwanensis NBRC 103393.</title>
        <authorList>
            <person name="Ichikawa N."/>
            <person name="Sato H."/>
            <person name="Tonouchi N."/>
        </authorList>
    </citation>
    <scope>NUCLEOTIDE SEQUENCE</scope>
    <source>
        <strain evidence="2">NBRC 103393</strain>
    </source>
</reference>
<feature type="domain" description="AB hydrolase-1" evidence="1">
    <location>
        <begin position="32"/>
        <end position="268"/>
    </location>
</feature>
<dbReference type="InterPro" id="IPR050228">
    <property type="entry name" value="Carboxylesterase_BioH"/>
</dbReference>
<accession>A0A9W6VB47</accession>
<organism evidence="2 3">
    <name type="scientific">Amycolatopsis taiwanensis</name>
    <dbReference type="NCBI Taxonomy" id="342230"/>
    <lineage>
        <taxon>Bacteria</taxon>
        <taxon>Bacillati</taxon>
        <taxon>Actinomycetota</taxon>
        <taxon>Actinomycetes</taxon>
        <taxon>Pseudonocardiales</taxon>
        <taxon>Pseudonocardiaceae</taxon>
        <taxon>Amycolatopsis</taxon>
    </lineage>
</organism>